<evidence type="ECO:0000313" key="1">
    <source>
        <dbReference type="EMBL" id="DAE10599.1"/>
    </source>
</evidence>
<protein>
    <submittedName>
        <fullName evidence="1">Uncharacterized protein</fullName>
    </submittedName>
</protein>
<accession>A0A8S5PU40</accession>
<name>A0A8S5PU40_9CAUD</name>
<proteinExistence type="predicted"/>
<reference evidence="1" key="1">
    <citation type="journal article" date="2021" name="Proc. Natl. Acad. Sci. U.S.A.">
        <title>A Catalog of Tens of Thousands of Viruses from Human Metagenomes Reveals Hidden Associations with Chronic Diseases.</title>
        <authorList>
            <person name="Tisza M.J."/>
            <person name="Buck C.B."/>
        </authorList>
    </citation>
    <scope>NUCLEOTIDE SEQUENCE</scope>
    <source>
        <strain evidence="1">Ctd9R8</strain>
    </source>
</reference>
<organism evidence="1">
    <name type="scientific">Siphoviridae sp. ctd9R8</name>
    <dbReference type="NCBI Taxonomy" id="2825576"/>
    <lineage>
        <taxon>Viruses</taxon>
        <taxon>Duplodnaviria</taxon>
        <taxon>Heunggongvirae</taxon>
        <taxon>Uroviricota</taxon>
        <taxon>Caudoviricetes</taxon>
    </lineage>
</organism>
<sequence>MPSLAGQADFTLRQDYRDNRHQRQEAQGNSAVADELRRAGRAVRDKLRTSSARRFRWAVPEVLC</sequence>
<dbReference type="EMBL" id="BK015515">
    <property type="protein sequence ID" value="DAE10599.1"/>
    <property type="molecule type" value="Genomic_DNA"/>
</dbReference>